<gene>
    <name evidence="2" type="ORF">CRG98_016883</name>
</gene>
<organism evidence="2 3">
    <name type="scientific">Punica granatum</name>
    <name type="common">Pomegranate</name>
    <dbReference type="NCBI Taxonomy" id="22663"/>
    <lineage>
        <taxon>Eukaryota</taxon>
        <taxon>Viridiplantae</taxon>
        <taxon>Streptophyta</taxon>
        <taxon>Embryophyta</taxon>
        <taxon>Tracheophyta</taxon>
        <taxon>Spermatophyta</taxon>
        <taxon>Magnoliopsida</taxon>
        <taxon>eudicotyledons</taxon>
        <taxon>Gunneridae</taxon>
        <taxon>Pentapetalae</taxon>
        <taxon>rosids</taxon>
        <taxon>malvids</taxon>
        <taxon>Myrtales</taxon>
        <taxon>Lythraceae</taxon>
        <taxon>Punica</taxon>
    </lineage>
</organism>
<feature type="region of interest" description="Disordered" evidence="1">
    <location>
        <begin position="280"/>
        <end position="309"/>
    </location>
</feature>
<name>A0A2I0K3J9_PUNGR</name>
<evidence type="ECO:0000313" key="3">
    <source>
        <dbReference type="Proteomes" id="UP000233551"/>
    </source>
</evidence>
<feature type="region of interest" description="Disordered" evidence="1">
    <location>
        <begin position="1"/>
        <end position="40"/>
    </location>
</feature>
<feature type="region of interest" description="Disordered" evidence="1">
    <location>
        <begin position="135"/>
        <end position="169"/>
    </location>
</feature>
<proteinExistence type="predicted"/>
<feature type="compositionally biased region" description="Low complexity" evidence="1">
    <location>
        <begin position="183"/>
        <end position="198"/>
    </location>
</feature>
<evidence type="ECO:0000313" key="2">
    <source>
        <dbReference type="EMBL" id="PKI62720.1"/>
    </source>
</evidence>
<evidence type="ECO:0000256" key="1">
    <source>
        <dbReference type="SAM" id="MobiDB-lite"/>
    </source>
</evidence>
<dbReference type="Proteomes" id="UP000233551">
    <property type="component" value="Unassembled WGS sequence"/>
</dbReference>
<feature type="region of interest" description="Disordered" evidence="1">
    <location>
        <begin position="183"/>
        <end position="219"/>
    </location>
</feature>
<sequence>MGPTAQPSQATKPRLKPKISARSQATAWPPKPRLDPSMAGGSKLQELLSTTNSNFFLHIHHFPSLLPYFPHTLSDTNPSLTPLENSAAPLIPHKPRLASLNRAISLAYKAPFIINPNHFLIRTLSQANLSQEFSQTPALSFSSSNPCQGQNRPKSPENHPTDTARTRTPTTCRFLSRLCRVVPSRSKGSSQPSPSPVKKWSRSEGRSTVHNHRSSVSLLPGSTRFLPNFPSHFQACPGLGTFGTTHGRLDLPLRSPTSPISHRAVTGASVPTCFPETAAAAPLSGHSTRNAQAKSSDSHGRFPDSSPRATRLGNAHLQLREARTFDLCLYEVLKCRIQEEEIGIDSRRPKSLSAEPHGVVP</sequence>
<feature type="compositionally biased region" description="Polar residues" evidence="1">
    <location>
        <begin position="135"/>
        <end position="153"/>
    </location>
</feature>
<keyword evidence="3" id="KW-1185">Reference proteome</keyword>
<dbReference type="EMBL" id="PGOL01000940">
    <property type="protein sequence ID" value="PKI62720.1"/>
    <property type="molecule type" value="Genomic_DNA"/>
</dbReference>
<feature type="compositionally biased region" description="Polar residues" evidence="1">
    <location>
        <begin position="285"/>
        <end position="295"/>
    </location>
</feature>
<comment type="caution">
    <text evidence="2">The sequence shown here is derived from an EMBL/GenBank/DDBJ whole genome shotgun (WGS) entry which is preliminary data.</text>
</comment>
<reference evidence="2 3" key="1">
    <citation type="submission" date="2017-11" db="EMBL/GenBank/DDBJ databases">
        <title>De-novo sequencing of pomegranate (Punica granatum L.) genome.</title>
        <authorList>
            <person name="Akparov Z."/>
            <person name="Amiraslanov A."/>
            <person name="Hajiyeva S."/>
            <person name="Abbasov M."/>
            <person name="Kaur K."/>
            <person name="Hamwieh A."/>
            <person name="Solovyev V."/>
            <person name="Salamov A."/>
            <person name="Braich B."/>
            <person name="Kosarev P."/>
            <person name="Mahmoud A."/>
            <person name="Hajiyev E."/>
            <person name="Babayeva S."/>
            <person name="Izzatullayeva V."/>
            <person name="Mammadov A."/>
            <person name="Mammadov A."/>
            <person name="Sharifova S."/>
            <person name="Ojaghi J."/>
            <person name="Eynullazada K."/>
            <person name="Bayramov B."/>
            <person name="Abdulazimova A."/>
            <person name="Shahmuradov I."/>
        </authorList>
    </citation>
    <scope>NUCLEOTIDE SEQUENCE [LARGE SCALE GENOMIC DNA]</scope>
    <source>
        <strain evidence="3">cv. AG2017</strain>
        <tissue evidence="2">Leaf</tissue>
    </source>
</reference>
<dbReference type="AlphaFoldDB" id="A0A2I0K3J9"/>
<feature type="compositionally biased region" description="Polar residues" evidence="1">
    <location>
        <begin position="1"/>
        <end position="11"/>
    </location>
</feature>
<accession>A0A2I0K3J9</accession>
<protein>
    <submittedName>
        <fullName evidence="2">Uncharacterized protein</fullName>
    </submittedName>
</protein>
<feature type="compositionally biased region" description="Basic and acidic residues" evidence="1">
    <location>
        <begin position="154"/>
        <end position="165"/>
    </location>
</feature>